<proteinExistence type="predicted"/>
<reference evidence="2" key="1">
    <citation type="submission" date="2016-11" db="EMBL/GenBank/DDBJ databases">
        <authorList>
            <person name="Varghese N."/>
            <person name="Submissions S."/>
        </authorList>
    </citation>
    <scope>NUCLEOTIDE SEQUENCE [LARGE SCALE GENOMIC DNA]</scope>
    <source>
        <strain evidence="2">DSM 15518</strain>
    </source>
</reference>
<evidence type="ECO:0000313" key="1">
    <source>
        <dbReference type="EMBL" id="SHJ70665.1"/>
    </source>
</evidence>
<accession>A0A1M6LHS6</accession>
<keyword evidence="2" id="KW-1185">Reference proteome</keyword>
<organism evidence="1 2">
    <name type="scientific">Tepidibacter formicigenes DSM 15518</name>
    <dbReference type="NCBI Taxonomy" id="1123349"/>
    <lineage>
        <taxon>Bacteria</taxon>
        <taxon>Bacillati</taxon>
        <taxon>Bacillota</taxon>
        <taxon>Clostridia</taxon>
        <taxon>Peptostreptococcales</taxon>
        <taxon>Peptostreptococcaceae</taxon>
        <taxon>Tepidibacter</taxon>
    </lineage>
</organism>
<dbReference type="STRING" id="1123349.SAMN02744037_00635"/>
<gene>
    <name evidence="1" type="ORF">SAMN02744037_00635</name>
</gene>
<evidence type="ECO:0008006" key="3">
    <source>
        <dbReference type="Google" id="ProtNLM"/>
    </source>
</evidence>
<dbReference type="RefSeq" id="WP_072887209.1">
    <property type="nucleotide sequence ID" value="NZ_FRAE01000011.1"/>
</dbReference>
<sequence length="106" mass="11829">MAATKLELIDLDLTPGTELDMDVNLQEEFRSVVHGVVRLPDGNYAENAAVKLFVVDETTNNLIPIAFAFTDEFGQFLFGIENPSLKYKVKVFHYVPENPLPEGTTV</sequence>
<dbReference type="Proteomes" id="UP000242497">
    <property type="component" value="Unassembled WGS sequence"/>
</dbReference>
<dbReference type="EMBL" id="FRAE01000011">
    <property type="protein sequence ID" value="SHJ70665.1"/>
    <property type="molecule type" value="Genomic_DNA"/>
</dbReference>
<dbReference type="OrthoDB" id="1807736at2"/>
<name>A0A1M6LHS6_9FIRM</name>
<dbReference type="AlphaFoldDB" id="A0A1M6LHS6"/>
<evidence type="ECO:0000313" key="2">
    <source>
        <dbReference type="Proteomes" id="UP000242497"/>
    </source>
</evidence>
<protein>
    <recommendedName>
        <fullName evidence="3">Carboxypeptidase regulatory-like domain-containing protein</fullName>
    </recommendedName>
</protein>